<evidence type="ECO:0000256" key="1">
    <source>
        <dbReference type="ARBA" id="ARBA00022801"/>
    </source>
</evidence>
<keyword evidence="1" id="KW-0378">Hydrolase</keyword>
<dbReference type="KEGG" id="ams:AMIS_57510"/>
<dbReference type="Gene3D" id="3.40.50.850">
    <property type="entry name" value="Isochorismatase-like"/>
    <property type="match status" value="1"/>
</dbReference>
<gene>
    <name evidence="3" type="ordered locus">AMIS_57510</name>
</gene>
<proteinExistence type="predicted"/>
<dbReference type="eggNOG" id="COG1335">
    <property type="taxonomic scope" value="Bacteria"/>
</dbReference>
<reference evidence="3 4" key="1">
    <citation type="submission" date="2012-02" db="EMBL/GenBank/DDBJ databases">
        <title>Complete genome sequence of Actinoplanes missouriensis 431 (= NBRC 102363).</title>
        <authorList>
            <person name="Ohnishi Y."/>
            <person name="Ishikawa J."/>
            <person name="Sekine M."/>
            <person name="Hosoyama A."/>
            <person name="Harada T."/>
            <person name="Narita H."/>
            <person name="Hata T."/>
            <person name="Konno Y."/>
            <person name="Tutikane K."/>
            <person name="Fujita N."/>
            <person name="Horinouchi S."/>
            <person name="Hayakawa M."/>
        </authorList>
    </citation>
    <scope>NUCLEOTIDE SEQUENCE [LARGE SCALE GENOMIC DNA]</scope>
    <source>
        <strain evidence="4">ATCC 14538 / DSM 43046 / CBS 188.64 / JCM 3121 / NBRC 102363 / NCIMB 12654 / NRRL B-3342 / UNCC 431</strain>
    </source>
</reference>
<sequence length="214" mass="22246">MPPSEMALDADYTSAGFARRLGWGARPAVLLIDAALAYTAPESPLHLTTGQAAADAMAQLSETARAANIPVIWTTVRFADESCSEAPLFAAKVPALKVFAAGNPLGGFAPPLHPAPGEPVVVKHYASAFAGTSLAAWLTSHSIDTLAIGGFSSSGCVRASALDALQHGFRPMVVPEACADRAPGPHESSLFDLNAKYADVVTLTETLQTLTRYA</sequence>
<dbReference type="PATRIC" id="fig|512565.3.peg.5748"/>
<evidence type="ECO:0000313" key="3">
    <source>
        <dbReference type="EMBL" id="BAL90971.1"/>
    </source>
</evidence>
<keyword evidence="4" id="KW-1185">Reference proteome</keyword>
<dbReference type="PANTHER" id="PTHR43540">
    <property type="entry name" value="PEROXYUREIDOACRYLATE/UREIDOACRYLATE AMIDOHYDROLASE-RELATED"/>
    <property type="match status" value="1"/>
</dbReference>
<organism evidence="3 4">
    <name type="scientific">Actinoplanes missouriensis (strain ATCC 14538 / DSM 43046 / CBS 188.64 / JCM 3121 / NBRC 102363 / NCIMB 12654 / NRRL B-3342 / UNCC 431)</name>
    <dbReference type="NCBI Taxonomy" id="512565"/>
    <lineage>
        <taxon>Bacteria</taxon>
        <taxon>Bacillati</taxon>
        <taxon>Actinomycetota</taxon>
        <taxon>Actinomycetes</taxon>
        <taxon>Micromonosporales</taxon>
        <taxon>Micromonosporaceae</taxon>
        <taxon>Actinoplanes</taxon>
    </lineage>
</organism>
<dbReference type="HOGENOM" id="CLU_068979_7_1_11"/>
<evidence type="ECO:0000259" key="2">
    <source>
        <dbReference type="Pfam" id="PF00857"/>
    </source>
</evidence>
<protein>
    <submittedName>
        <fullName evidence="3">Putative isochorismatase</fullName>
    </submittedName>
</protein>
<evidence type="ECO:0000313" key="4">
    <source>
        <dbReference type="Proteomes" id="UP000007882"/>
    </source>
</evidence>
<dbReference type="InterPro" id="IPR036380">
    <property type="entry name" value="Isochorismatase-like_sf"/>
</dbReference>
<dbReference type="EMBL" id="AP012319">
    <property type="protein sequence ID" value="BAL90971.1"/>
    <property type="molecule type" value="Genomic_DNA"/>
</dbReference>
<dbReference type="Pfam" id="PF00857">
    <property type="entry name" value="Isochorismatase"/>
    <property type="match status" value="1"/>
</dbReference>
<dbReference type="SUPFAM" id="SSF52499">
    <property type="entry name" value="Isochorismatase-like hydrolases"/>
    <property type="match status" value="1"/>
</dbReference>
<dbReference type="RefSeq" id="WP_014445859.1">
    <property type="nucleotide sequence ID" value="NC_017093.1"/>
</dbReference>
<name>I0HD84_ACTM4</name>
<dbReference type="Proteomes" id="UP000007882">
    <property type="component" value="Chromosome"/>
</dbReference>
<dbReference type="AlphaFoldDB" id="I0HD84"/>
<accession>I0HD84</accession>
<feature type="domain" description="Isochorismatase-like" evidence="2">
    <location>
        <begin position="28"/>
        <end position="204"/>
    </location>
</feature>
<dbReference type="InterPro" id="IPR000868">
    <property type="entry name" value="Isochorismatase-like_dom"/>
</dbReference>
<dbReference type="GO" id="GO:0016787">
    <property type="term" value="F:hydrolase activity"/>
    <property type="evidence" value="ECO:0007669"/>
    <property type="project" value="UniProtKB-KW"/>
</dbReference>
<dbReference type="STRING" id="512565.AMIS_57510"/>
<dbReference type="InterPro" id="IPR050272">
    <property type="entry name" value="Isochorismatase-like_hydrls"/>
</dbReference>
<dbReference type="PANTHER" id="PTHR43540:SF1">
    <property type="entry name" value="ISOCHORISMATASE HYDROLASE"/>
    <property type="match status" value="1"/>
</dbReference>